<comment type="catalytic activity">
    <reaction evidence="1">
        <text>S-ubiquitinyl-[E2 ubiquitin-conjugating enzyme]-L-cysteine + [acceptor protein]-L-lysine = [E2 ubiquitin-conjugating enzyme]-L-cysteine + N(6)-ubiquitinyl-[acceptor protein]-L-lysine.</text>
        <dbReference type="EC" id="2.3.2.27"/>
    </reaction>
</comment>
<dbReference type="EMBL" id="KV700146">
    <property type="protein sequence ID" value="OCF30561.1"/>
    <property type="molecule type" value="Genomic_DNA"/>
</dbReference>
<feature type="compositionally biased region" description="Polar residues" evidence="11">
    <location>
        <begin position="272"/>
        <end position="288"/>
    </location>
</feature>
<evidence type="ECO:0000259" key="13">
    <source>
        <dbReference type="Pfam" id="PF23113"/>
    </source>
</evidence>
<keyword evidence="6 12" id="KW-0812">Transmembrane</keyword>
<protein>
    <recommendedName>
        <fullName evidence="4">RING-type E3 ubiquitin transferase</fullName>
        <ecNumber evidence="4">2.3.2.27</ecNumber>
    </recommendedName>
</protein>
<comment type="subcellular location">
    <subcellularLocation>
        <location evidence="2">Membrane</location>
        <topology evidence="2">Multi-pass membrane protein</topology>
    </subcellularLocation>
</comment>
<feature type="region of interest" description="Disordered" evidence="11">
    <location>
        <begin position="463"/>
        <end position="498"/>
    </location>
</feature>
<feature type="transmembrane region" description="Helical" evidence="12">
    <location>
        <begin position="830"/>
        <end position="850"/>
    </location>
</feature>
<evidence type="ECO:0000256" key="3">
    <source>
        <dbReference type="ARBA" id="ARBA00004906"/>
    </source>
</evidence>
<evidence type="ECO:0000256" key="12">
    <source>
        <dbReference type="SAM" id="Phobius"/>
    </source>
</evidence>
<evidence type="ECO:0000256" key="9">
    <source>
        <dbReference type="ARBA" id="ARBA00023136"/>
    </source>
</evidence>
<feature type="region of interest" description="Disordered" evidence="11">
    <location>
        <begin position="1367"/>
        <end position="1445"/>
    </location>
</feature>
<feature type="compositionally biased region" description="Acidic residues" evidence="11">
    <location>
        <begin position="1399"/>
        <end position="1445"/>
    </location>
</feature>
<keyword evidence="10" id="KW-0175">Coiled coil</keyword>
<organism evidence="14 15">
    <name type="scientific">Kwoniella heveanensis BCC8398</name>
    <dbReference type="NCBI Taxonomy" id="1296120"/>
    <lineage>
        <taxon>Eukaryota</taxon>
        <taxon>Fungi</taxon>
        <taxon>Dikarya</taxon>
        <taxon>Basidiomycota</taxon>
        <taxon>Agaricomycotina</taxon>
        <taxon>Tremellomycetes</taxon>
        <taxon>Tremellales</taxon>
        <taxon>Cryptococcaceae</taxon>
        <taxon>Kwoniella</taxon>
    </lineage>
</organism>
<feature type="region of interest" description="Disordered" evidence="11">
    <location>
        <begin position="319"/>
        <end position="430"/>
    </location>
</feature>
<evidence type="ECO:0000256" key="6">
    <source>
        <dbReference type="ARBA" id="ARBA00022692"/>
    </source>
</evidence>
<feature type="transmembrane region" description="Helical" evidence="12">
    <location>
        <begin position="586"/>
        <end position="607"/>
    </location>
</feature>
<keyword evidence="5" id="KW-0808">Transferase</keyword>
<keyword evidence="9 12" id="KW-0472">Membrane</keyword>
<evidence type="ECO:0000256" key="2">
    <source>
        <dbReference type="ARBA" id="ARBA00004141"/>
    </source>
</evidence>
<feature type="transmembrane region" description="Helical" evidence="12">
    <location>
        <begin position="901"/>
        <end position="922"/>
    </location>
</feature>
<feature type="region of interest" description="Disordered" evidence="11">
    <location>
        <begin position="120"/>
        <end position="147"/>
    </location>
</feature>
<evidence type="ECO:0000256" key="4">
    <source>
        <dbReference type="ARBA" id="ARBA00012483"/>
    </source>
</evidence>
<feature type="transmembrane region" description="Helical" evidence="12">
    <location>
        <begin position="1283"/>
        <end position="1308"/>
    </location>
</feature>
<feature type="transmembrane region" description="Helical" evidence="12">
    <location>
        <begin position="1190"/>
        <end position="1211"/>
    </location>
</feature>
<sequence length="1445" mass="158226">MQVNVTSKSQPSGQVTAEDASITLWEYVGMSAQKWLRGDENSAVTYVLRGQILSISLAAVLIGLILLREWITQHNWQEHTRPQIVEEGEINPDEWIVMNGIARKTSEVVAAFLRADRGDRTDRVGPARGGGMWATPAPAPAPDDERDRRRTFVELAAEQREVRIQRTQGTLKAAKAALDNAQMRIGESANEEGLSELINQVQMLQDKHDRLSADVREIFTGVRTPEIGSSGSDLPLPATDEELANEASSITKALAEYRAAHRRAEQRRADIGTSTSFDGQTDNDSSGDWNPPPPLTHNRGWLDRISSHVADESVNEEIRFDGEAEAGPSRPRLERVGTGLEGMESAPMDTKSESKRGQRENEGVAYTAPEMLKNKGKGKAADSDEDGVEAGSSRTAVNEGDIPLFLPSSPAPTATPASSTRSTAFSDQPVDIREDVPMLDHTHPEADKPRLAFDGLQDLLNDVPVKDGEVEDDEGEWEDEPEEERTEHGHVEQHAHEGEDEAAIDPIFRALEAANIQNGQQIVFGVGDIDENGRININPGPARRPVEVDFVNPEELDEEPWDRDDWNGILEVIGLIGPLSGLLQNVIFGIIIMGASISIFIGIPTFIGKLALSIDPIRSTLSVISRTLYLIRKVTDPIIDVVIEIVKEVVVLPFLSSVGAAEKIVARNLGLDSIGSSANLFSKLSTLLSSASTAAPTSSSSEVASSTYVGLLGDGLAWVGQHAYDFYSTYLEAKHSVASSRSVTGRIWCAAAGYSVVGAAVAVVALVGESGGGMSREVAKTIKEHSMFFKLAFFMLLELGAFPLGIGMMMDACTVPLWPGATLVGRLDRLRAAPFGVMFVDWLIGTMFMYQFATLLSHIRTLCRPGTLFFIRDPADPNYSPVKDIVEKSALSQLRKLSTSAIMYSVIVFTLFGGASWTLAYLPYINPFPLRIDPSFGPLTSIPFDLLFLHLAVPPTIELIRPLYRLRKLLIFWWKHTISLYQLDTLISSRRPPKDYNPSARLEKVWPILDPIYQVLLGKYDNKSTKARVPASDQVILLPPAQRKLEGGVFIALSDSGTPLNPEDKLRLLKQDKRAREAGRDPKADYQVITLPIYWRTRIHTFIASTLLMGAVVIAAGALGPVVVGRMALYGVGKERGVHDGYAWLAGAYVLYFSLSLGLSARRTIVTLNKAARSRRSGLSARIKRTLRRYLASIYGVVMVYGVTPVFVGVIAELYSSPFKGRKGMMILHFWDAWAMGTVICSLAVGLATSMARFRPARASFLDSVKERFHHPAPRDFATTNRVVVPALGYLAIPLLAPFFVAFVTVIASGGRYEPVVYHGMLQAIIPLLLRIFGAGILRNYFMNGWSSMRQTMIDAEYVVEERVENYEPGKEKEQEKGKGKEGENEDAASAGADGGLGIDDDGVGDNAEAAEAEEAEAEDDEWVDEDDGEDADDADETENPDEGE</sequence>
<keyword evidence="7" id="KW-0833">Ubl conjugation pathway</keyword>
<dbReference type="GO" id="GO:0036503">
    <property type="term" value="P:ERAD pathway"/>
    <property type="evidence" value="ECO:0007669"/>
    <property type="project" value="TreeGrafter"/>
</dbReference>
<gene>
    <name evidence="14" type="ORF">I316_07762</name>
</gene>
<evidence type="ECO:0000256" key="5">
    <source>
        <dbReference type="ARBA" id="ARBA00022679"/>
    </source>
</evidence>
<keyword evidence="15" id="KW-1185">Reference proteome</keyword>
<feature type="coiled-coil region" evidence="10">
    <location>
        <begin position="164"/>
        <end position="214"/>
    </location>
</feature>
<dbReference type="InterPro" id="IPR056521">
    <property type="entry name" value="MARCHF6-like_C"/>
</dbReference>
<accession>A0A1B9GHZ3</accession>
<feature type="transmembrane region" description="Helical" evidence="12">
    <location>
        <begin position="1142"/>
        <end position="1161"/>
    </location>
</feature>
<feature type="compositionally biased region" description="Acidic residues" evidence="11">
    <location>
        <begin position="469"/>
        <end position="484"/>
    </location>
</feature>
<dbReference type="EC" id="2.3.2.27" evidence="4"/>
<evidence type="ECO:0000313" key="14">
    <source>
        <dbReference type="EMBL" id="OCF30561.1"/>
    </source>
</evidence>
<feature type="compositionally biased region" description="Basic and acidic residues" evidence="11">
    <location>
        <begin position="1367"/>
        <end position="1383"/>
    </location>
</feature>
<dbReference type="PANTHER" id="PTHR13145:SF0">
    <property type="entry name" value="E3 UBIQUITIN-PROTEIN LIGASE MARCHF6"/>
    <property type="match status" value="1"/>
</dbReference>
<feature type="compositionally biased region" description="Basic and acidic residues" evidence="11">
    <location>
        <begin position="485"/>
        <end position="497"/>
    </location>
</feature>
<proteinExistence type="predicted"/>
<dbReference type="Pfam" id="PF23113">
    <property type="entry name" value="MARCHF6_C"/>
    <property type="match status" value="1"/>
</dbReference>
<dbReference type="PANTHER" id="PTHR13145">
    <property type="entry name" value="SSM4 PROTEIN"/>
    <property type="match status" value="1"/>
</dbReference>
<feature type="transmembrane region" description="Helical" evidence="12">
    <location>
        <begin position="46"/>
        <end position="67"/>
    </location>
</feature>
<evidence type="ECO:0000256" key="11">
    <source>
        <dbReference type="SAM" id="MobiDB-lite"/>
    </source>
</evidence>
<feature type="compositionally biased region" description="Low complexity" evidence="11">
    <location>
        <begin position="407"/>
        <end position="424"/>
    </location>
</feature>
<feature type="transmembrane region" description="Helical" evidence="12">
    <location>
        <begin position="1231"/>
        <end position="1252"/>
    </location>
</feature>
<feature type="transmembrane region" description="Helical" evidence="12">
    <location>
        <begin position="788"/>
        <end position="810"/>
    </location>
</feature>
<feature type="region of interest" description="Disordered" evidence="11">
    <location>
        <begin position="264"/>
        <end position="300"/>
    </location>
</feature>
<feature type="domain" description="E3 ubiquitin-protein ligase MARCHF6-like C-terminal" evidence="13">
    <location>
        <begin position="1180"/>
        <end position="1351"/>
    </location>
</feature>
<dbReference type="GO" id="GO:0005789">
    <property type="term" value="C:endoplasmic reticulum membrane"/>
    <property type="evidence" value="ECO:0007669"/>
    <property type="project" value="TreeGrafter"/>
</dbReference>
<feature type="compositionally biased region" description="Basic and acidic residues" evidence="11">
    <location>
        <begin position="350"/>
        <end position="362"/>
    </location>
</feature>
<feature type="transmembrane region" description="Helical" evidence="12">
    <location>
        <begin position="1102"/>
        <end position="1122"/>
    </location>
</feature>
<feature type="transmembrane region" description="Helical" evidence="12">
    <location>
        <begin position="942"/>
        <end position="960"/>
    </location>
</feature>
<dbReference type="Proteomes" id="UP000092666">
    <property type="component" value="Unassembled WGS sequence"/>
</dbReference>
<evidence type="ECO:0000256" key="1">
    <source>
        <dbReference type="ARBA" id="ARBA00000900"/>
    </source>
</evidence>
<reference evidence="15" key="2">
    <citation type="submission" date="2013-12" db="EMBL/GenBank/DDBJ databases">
        <title>Evolution of pathogenesis and genome organization in the Tremellales.</title>
        <authorList>
            <person name="Cuomo C."/>
            <person name="Litvintseva A."/>
            <person name="Heitman J."/>
            <person name="Chen Y."/>
            <person name="Sun S."/>
            <person name="Springer D."/>
            <person name="Dromer F."/>
            <person name="Young S."/>
            <person name="Zeng Q."/>
            <person name="Chapman S."/>
            <person name="Gujja S."/>
            <person name="Saif S."/>
            <person name="Birren B."/>
        </authorList>
    </citation>
    <scope>NUCLEOTIDE SEQUENCE [LARGE SCALE GENOMIC DNA]</scope>
    <source>
        <strain evidence="15">BCC8398</strain>
    </source>
</reference>
<dbReference type="GO" id="GO:0061630">
    <property type="term" value="F:ubiquitin protein ligase activity"/>
    <property type="evidence" value="ECO:0007669"/>
    <property type="project" value="UniProtKB-EC"/>
</dbReference>
<dbReference type="STRING" id="1296120.A0A1B9GHZ3"/>
<feature type="transmembrane region" description="Helical" evidence="12">
    <location>
        <begin position="1320"/>
        <end position="1342"/>
    </location>
</feature>
<evidence type="ECO:0000256" key="10">
    <source>
        <dbReference type="SAM" id="Coils"/>
    </source>
</evidence>
<evidence type="ECO:0000256" key="8">
    <source>
        <dbReference type="ARBA" id="ARBA00022989"/>
    </source>
</evidence>
<dbReference type="OrthoDB" id="264354at2759"/>
<keyword evidence="8 12" id="KW-1133">Transmembrane helix</keyword>
<name>A0A1B9GHZ3_9TREE</name>
<reference evidence="14 15" key="1">
    <citation type="submission" date="2013-07" db="EMBL/GenBank/DDBJ databases">
        <title>The Genome Sequence of Cryptococcus heveanensis BCC8398.</title>
        <authorList>
            <consortium name="The Broad Institute Genome Sequencing Platform"/>
            <person name="Cuomo C."/>
            <person name="Litvintseva A."/>
            <person name="Chen Y."/>
            <person name="Heitman J."/>
            <person name="Sun S."/>
            <person name="Springer D."/>
            <person name="Dromer F."/>
            <person name="Young S.K."/>
            <person name="Zeng Q."/>
            <person name="Gargeya S."/>
            <person name="Fitzgerald M."/>
            <person name="Abouelleil A."/>
            <person name="Alvarado L."/>
            <person name="Berlin A.M."/>
            <person name="Chapman S.B."/>
            <person name="Dewar J."/>
            <person name="Goldberg J."/>
            <person name="Griggs A."/>
            <person name="Gujja S."/>
            <person name="Hansen M."/>
            <person name="Howarth C."/>
            <person name="Imamovic A."/>
            <person name="Larimer J."/>
            <person name="McCowan C."/>
            <person name="Murphy C."/>
            <person name="Pearson M."/>
            <person name="Priest M."/>
            <person name="Roberts A."/>
            <person name="Saif S."/>
            <person name="Shea T."/>
            <person name="Sykes S."/>
            <person name="Wortman J."/>
            <person name="Nusbaum C."/>
            <person name="Birren B."/>
        </authorList>
    </citation>
    <scope>NUCLEOTIDE SEQUENCE [LARGE SCALE GENOMIC DNA]</scope>
    <source>
        <strain evidence="14 15">BCC8398</strain>
    </source>
</reference>
<evidence type="ECO:0000313" key="15">
    <source>
        <dbReference type="Proteomes" id="UP000092666"/>
    </source>
</evidence>
<comment type="pathway">
    <text evidence="3">Protein modification; protein ubiquitination.</text>
</comment>
<evidence type="ECO:0000256" key="7">
    <source>
        <dbReference type="ARBA" id="ARBA00022786"/>
    </source>
</evidence>